<dbReference type="Proteomes" id="UP001056610">
    <property type="component" value="Chromosome"/>
</dbReference>
<organism evidence="1 2">
    <name type="scientific">Candidatus Mycobacterium methanotrophicum</name>
    <dbReference type="NCBI Taxonomy" id="2943498"/>
    <lineage>
        <taxon>Bacteria</taxon>
        <taxon>Bacillati</taxon>
        <taxon>Actinomycetota</taxon>
        <taxon>Actinomycetes</taxon>
        <taxon>Mycobacteriales</taxon>
        <taxon>Mycobacteriaceae</taxon>
        <taxon>Mycobacterium</taxon>
    </lineage>
</organism>
<accession>A0ABY4QQ56</accession>
<protein>
    <submittedName>
        <fullName evidence="1">Uncharacterized protein</fullName>
    </submittedName>
</protein>
<evidence type="ECO:0000313" key="2">
    <source>
        <dbReference type="Proteomes" id="UP001056610"/>
    </source>
</evidence>
<dbReference type="RefSeq" id="WP_219066315.1">
    <property type="nucleotide sequence ID" value="NZ_CAJUXY010000006.1"/>
</dbReference>
<gene>
    <name evidence="1" type="ORF">M5I08_07145</name>
</gene>
<dbReference type="EMBL" id="CP097320">
    <property type="protein sequence ID" value="UQX12091.1"/>
    <property type="molecule type" value="Genomic_DNA"/>
</dbReference>
<proteinExistence type="predicted"/>
<sequence length="52" mass="5886">MMSLIDRLERELYTTATARPRDSARYAAVLERAVRVCDADPEVAEAFDLVDL</sequence>
<name>A0ABY4QQ56_9MYCO</name>
<reference evidence="1" key="1">
    <citation type="submission" date="2022-05" db="EMBL/GenBank/DDBJ databases">
        <title>A methanotrophic Mycobacterium dominates a cave microbial ecosystem.</title>
        <authorList>
            <person name="Van Spanning R.J.M."/>
            <person name="Guan Q."/>
            <person name="Melkonian C."/>
            <person name="Gallant J."/>
            <person name="Polerecky L."/>
            <person name="Flot J.-F."/>
            <person name="Brandt B.W."/>
            <person name="Braster M."/>
            <person name="Iturbe Espinoza P."/>
            <person name="Aerts J."/>
            <person name="Meima-Franke M."/>
            <person name="Piersma S.R."/>
            <person name="Bunduc C."/>
            <person name="Ummels R."/>
            <person name="Pain A."/>
            <person name="Fleming E.J."/>
            <person name="van der Wel N."/>
            <person name="Gherman V.D."/>
            <person name="Sarbu S.M."/>
            <person name="Bodelier P.L.E."/>
            <person name="Bitter W."/>
        </authorList>
    </citation>
    <scope>NUCLEOTIDE SEQUENCE</scope>
    <source>
        <strain evidence="1">Sulfur Cave</strain>
    </source>
</reference>
<keyword evidence="2" id="KW-1185">Reference proteome</keyword>
<evidence type="ECO:0000313" key="1">
    <source>
        <dbReference type="EMBL" id="UQX12091.1"/>
    </source>
</evidence>